<protein>
    <recommendedName>
        <fullName evidence="3">Nucleotidyltransferase-like protein</fullName>
    </recommendedName>
</protein>
<dbReference type="RefSeq" id="WP_380570580.1">
    <property type="nucleotide sequence ID" value="NZ_JBHMAH010000025.1"/>
</dbReference>
<evidence type="ECO:0000313" key="1">
    <source>
        <dbReference type="EMBL" id="MFB9861012.1"/>
    </source>
</evidence>
<reference evidence="1 2" key="1">
    <citation type="submission" date="2024-09" db="EMBL/GenBank/DDBJ databases">
        <authorList>
            <person name="Sun Q."/>
            <person name="Mori K."/>
        </authorList>
    </citation>
    <scope>NUCLEOTIDE SEQUENCE [LARGE SCALE GENOMIC DNA]</scope>
    <source>
        <strain evidence="1 2">JCM 12822</strain>
    </source>
</reference>
<sequence>MVKYLNDFEEYLNRNSLTKKDVCIVGSAALAVKGGRDNKDIDFIIRPSKLKKFKKFNKIPLNYSGHHEVENNIDIYKNRYVIVNIDDSMIFKRKLYKHYNGYNFVKAEIEIAYKNVRMRSKDIEDMKEINSISNSWRSLDWNYVDEVSKRYYSLTNYRKMRYKIDELVRNPSIIKFKIKKILNLENPKL</sequence>
<gene>
    <name evidence="1" type="ORF">ACFFLE_07815</name>
</gene>
<keyword evidence="2" id="KW-1185">Reference proteome</keyword>
<dbReference type="EMBL" id="JBHMAH010000025">
    <property type="protein sequence ID" value="MFB9861012.1"/>
    <property type="molecule type" value="Genomic_DNA"/>
</dbReference>
<comment type="caution">
    <text evidence="1">The sequence shown here is derived from an EMBL/GenBank/DDBJ whole genome shotgun (WGS) entry which is preliminary data.</text>
</comment>
<dbReference type="Proteomes" id="UP001589740">
    <property type="component" value="Unassembled WGS sequence"/>
</dbReference>
<organism evidence="1 2">
    <name type="scientific">Salinicoccus siamensis</name>
    <dbReference type="NCBI Taxonomy" id="381830"/>
    <lineage>
        <taxon>Bacteria</taxon>
        <taxon>Bacillati</taxon>
        <taxon>Bacillota</taxon>
        <taxon>Bacilli</taxon>
        <taxon>Bacillales</taxon>
        <taxon>Staphylococcaceae</taxon>
        <taxon>Salinicoccus</taxon>
    </lineage>
</organism>
<proteinExistence type="predicted"/>
<name>A0ABV5Z4G8_9STAP</name>
<evidence type="ECO:0008006" key="3">
    <source>
        <dbReference type="Google" id="ProtNLM"/>
    </source>
</evidence>
<accession>A0ABV5Z4G8</accession>
<evidence type="ECO:0000313" key="2">
    <source>
        <dbReference type="Proteomes" id="UP001589740"/>
    </source>
</evidence>